<dbReference type="AlphaFoldDB" id="A0A4Z2FNF3"/>
<proteinExistence type="predicted"/>
<protein>
    <submittedName>
        <fullName evidence="1">Uncharacterized protein</fullName>
    </submittedName>
</protein>
<keyword evidence="2" id="KW-1185">Reference proteome</keyword>
<dbReference type="EMBL" id="SRLO01001040">
    <property type="protein sequence ID" value="TNN42380.1"/>
    <property type="molecule type" value="Genomic_DNA"/>
</dbReference>
<organism evidence="1 2">
    <name type="scientific">Liparis tanakae</name>
    <name type="common">Tanaka's snailfish</name>
    <dbReference type="NCBI Taxonomy" id="230148"/>
    <lineage>
        <taxon>Eukaryota</taxon>
        <taxon>Metazoa</taxon>
        <taxon>Chordata</taxon>
        <taxon>Craniata</taxon>
        <taxon>Vertebrata</taxon>
        <taxon>Euteleostomi</taxon>
        <taxon>Actinopterygii</taxon>
        <taxon>Neopterygii</taxon>
        <taxon>Teleostei</taxon>
        <taxon>Neoteleostei</taxon>
        <taxon>Acanthomorphata</taxon>
        <taxon>Eupercaria</taxon>
        <taxon>Perciformes</taxon>
        <taxon>Cottioidei</taxon>
        <taxon>Cottales</taxon>
        <taxon>Liparidae</taxon>
        <taxon>Liparis</taxon>
    </lineage>
</organism>
<sequence>MWWIVQLLRQIDRAERSKIYNVVSIDILGTTFWLASPIPKEIRLSWETPEPGGESSKSNK</sequence>
<comment type="caution">
    <text evidence="1">The sequence shown here is derived from an EMBL/GenBank/DDBJ whole genome shotgun (WGS) entry which is preliminary data.</text>
</comment>
<dbReference type="Proteomes" id="UP000314294">
    <property type="component" value="Unassembled WGS sequence"/>
</dbReference>
<accession>A0A4Z2FNF3</accession>
<evidence type="ECO:0000313" key="2">
    <source>
        <dbReference type="Proteomes" id="UP000314294"/>
    </source>
</evidence>
<name>A0A4Z2FNF3_9TELE</name>
<gene>
    <name evidence="1" type="ORF">EYF80_047445</name>
</gene>
<evidence type="ECO:0000313" key="1">
    <source>
        <dbReference type="EMBL" id="TNN42380.1"/>
    </source>
</evidence>
<reference evidence="1 2" key="1">
    <citation type="submission" date="2019-03" db="EMBL/GenBank/DDBJ databases">
        <title>First draft genome of Liparis tanakae, snailfish: a comprehensive survey of snailfish specific genes.</title>
        <authorList>
            <person name="Kim W."/>
            <person name="Song I."/>
            <person name="Jeong J.-H."/>
            <person name="Kim D."/>
            <person name="Kim S."/>
            <person name="Ryu S."/>
            <person name="Song J.Y."/>
            <person name="Lee S.K."/>
        </authorList>
    </citation>
    <scope>NUCLEOTIDE SEQUENCE [LARGE SCALE GENOMIC DNA]</scope>
    <source>
        <tissue evidence="1">Muscle</tissue>
    </source>
</reference>